<evidence type="ECO:0000256" key="1">
    <source>
        <dbReference type="ARBA" id="ARBA00008853"/>
    </source>
</evidence>
<dbReference type="Proteomes" id="UP000761534">
    <property type="component" value="Unassembled WGS sequence"/>
</dbReference>
<dbReference type="AlphaFoldDB" id="A0A642V248"/>
<dbReference type="VEuPathDB" id="FungiDB:TRICI_004531"/>
<dbReference type="Pfam" id="PF08450">
    <property type="entry name" value="SGL"/>
    <property type="match status" value="1"/>
</dbReference>
<evidence type="ECO:0000313" key="3">
    <source>
        <dbReference type="EMBL" id="KAA8909365.1"/>
    </source>
</evidence>
<organism evidence="3 4">
    <name type="scientific">Trichomonascus ciferrii</name>
    <dbReference type="NCBI Taxonomy" id="44093"/>
    <lineage>
        <taxon>Eukaryota</taxon>
        <taxon>Fungi</taxon>
        <taxon>Dikarya</taxon>
        <taxon>Ascomycota</taxon>
        <taxon>Saccharomycotina</taxon>
        <taxon>Dipodascomycetes</taxon>
        <taxon>Dipodascales</taxon>
        <taxon>Trichomonascaceae</taxon>
        <taxon>Trichomonascus</taxon>
        <taxon>Trichomonascus ciferrii complex</taxon>
    </lineage>
</organism>
<dbReference type="EMBL" id="SWFS01000342">
    <property type="protein sequence ID" value="KAA8909365.1"/>
    <property type="molecule type" value="Genomic_DNA"/>
</dbReference>
<dbReference type="GO" id="GO:0004341">
    <property type="term" value="F:gluconolactonase activity"/>
    <property type="evidence" value="ECO:0007669"/>
    <property type="project" value="TreeGrafter"/>
</dbReference>
<accession>A0A642V248</accession>
<gene>
    <name evidence="3" type="ORF">TRICI_004531</name>
</gene>
<dbReference type="InterPro" id="IPR013658">
    <property type="entry name" value="SGL"/>
</dbReference>
<sequence length="335" mass="37224">MSEVDGGDAFYVLDRPCVLGEGPIYRASDSTLHYVDCIHDPPQLHILSVDPETGEALQPGVKLAESSTEKTNKSKPGLRVLDLEDSVTVMAFRKNVPKSYICLYYQGFAFMDEETGRLDVLKEVIPKEERHVRRFNDGGVDPAGRFWGAEIDVRGLSYGRNNLPSDHGKPCGRLWRYDPDGTLTQMEDGLVCGNGIGWSPDKKTMYLHDSCAQYIYAYDYDNATGDISNKRVLRCFIGTPHEPDGMVVDSEGNIWVAMFGGHCVMVLDPQGNTIKTIKAPARNMACTTWGGKNHNIIYAVSAYDKTPNRDPSDQGGHLFKYHVDAQGQPKYEFAG</sequence>
<feature type="domain" description="SMP-30/Gluconolactonase/LRE-like region" evidence="2">
    <location>
        <begin position="19"/>
        <end position="302"/>
    </location>
</feature>
<protein>
    <recommendedName>
        <fullName evidence="2">SMP-30/Gluconolactonase/LRE-like region domain-containing protein</fullName>
    </recommendedName>
</protein>
<comment type="similarity">
    <text evidence="1">Belongs to the SMP-30/CGR1 family.</text>
</comment>
<dbReference type="GO" id="GO:0005509">
    <property type="term" value="F:calcium ion binding"/>
    <property type="evidence" value="ECO:0007669"/>
    <property type="project" value="TreeGrafter"/>
</dbReference>
<reference evidence="3" key="1">
    <citation type="journal article" date="2019" name="G3 (Bethesda)">
        <title>Genome Assemblies of Two Rare Opportunistic Yeast Pathogens: Diutina rugosa (syn. Candida rugosa) and Trichomonascus ciferrii (syn. Candida ciferrii).</title>
        <authorList>
            <person name="Mixao V."/>
            <person name="Saus E."/>
            <person name="Hansen A.P."/>
            <person name="Lass-Florl C."/>
            <person name="Gabaldon T."/>
        </authorList>
    </citation>
    <scope>NUCLEOTIDE SEQUENCE</scope>
    <source>
        <strain evidence="3">CBS 4856</strain>
    </source>
</reference>
<evidence type="ECO:0000259" key="2">
    <source>
        <dbReference type="Pfam" id="PF08450"/>
    </source>
</evidence>
<dbReference type="InterPro" id="IPR011042">
    <property type="entry name" value="6-blade_b-propeller_TolB-like"/>
</dbReference>
<proteinExistence type="inferred from homology"/>
<dbReference type="PANTHER" id="PTHR10907">
    <property type="entry name" value="REGUCALCIN"/>
    <property type="match status" value="1"/>
</dbReference>
<dbReference type="SUPFAM" id="SSF63829">
    <property type="entry name" value="Calcium-dependent phosphotriesterase"/>
    <property type="match status" value="1"/>
</dbReference>
<name>A0A642V248_9ASCO</name>
<dbReference type="OrthoDB" id="423498at2759"/>
<dbReference type="PANTHER" id="PTHR10907:SF47">
    <property type="entry name" value="REGUCALCIN"/>
    <property type="match status" value="1"/>
</dbReference>
<dbReference type="Gene3D" id="2.120.10.30">
    <property type="entry name" value="TolB, C-terminal domain"/>
    <property type="match status" value="1"/>
</dbReference>
<evidence type="ECO:0000313" key="4">
    <source>
        <dbReference type="Proteomes" id="UP000761534"/>
    </source>
</evidence>
<keyword evidence="4" id="KW-1185">Reference proteome</keyword>
<comment type="caution">
    <text evidence="3">The sequence shown here is derived from an EMBL/GenBank/DDBJ whole genome shotgun (WGS) entry which is preliminary data.</text>
</comment>